<keyword evidence="11" id="KW-0931">ER-Golgi transport</keyword>
<evidence type="ECO:0000256" key="12">
    <source>
        <dbReference type="SAM" id="Coils"/>
    </source>
</evidence>
<keyword evidence="7 11" id="KW-0653">Protein transport</keyword>
<dbReference type="Gene3D" id="1.20.5.110">
    <property type="match status" value="1"/>
</dbReference>
<keyword evidence="8 11" id="KW-1133">Transmembrane helix</keyword>
<dbReference type="PANTHER" id="PTHR12701">
    <property type="entry name" value="BCR-ASSOCIATED PROTEIN, BAP"/>
    <property type="match status" value="1"/>
</dbReference>
<dbReference type="PANTHER" id="PTHR12701:SF20">
    <property type="entry name" value="ENDOPLASMIC RETICULUM TRANSMEMBRANE PROTEIN"/>
    <property type="match status" value="1"/>
</dbReference>
<evidence type="ECO:0000256" key="7">
    <source>
        <dbReference type="ARBA" id="ARBA00022927"/>
    </source>
</evidence>
<feature type="transmembrane region" description="Helical" evidence="11">
    <location>
        <begin position="91"/>
        <end position="114"/>
    </location>
</feature>
<comment type="function">
    <text evidence="11">May play a role in anterograde transport of membrane proteins from the endoplasmic reticulum to the Golgi.</text>
</comment>
<dbReference type="GO" id="GO:0006888">
    <property type="term" value="P:endoplasmic reticulum to Golgi vesicle-mediated transport"/>
    <property type="evidence" value="ECO:0007669"/>
    <property type="project" value="UniProtKB-UniRule"/>
</dbReference>
<name>A0A6S8P6K2_DUNTE</name>
<dbReference type="FunFam" id="1.20.5.110:FF:000011">
    <property type="entry name" value="B-cell receptor-associated protein 29"/>
    <property type="match status" value="1"/>
</dbReference>
<dbReference type="InterPro" id="IPR008417">
    <property type="entry name" value="BAP29/BAP31"/>
</dbReference>
<evidence type="ECO:0000256" key="6">
    <source>
        <dbReference type="ARBA" id="ARBA00022824"/>
    </source>
</evidence>
<comment type="subcellular location">
    <subcellularLocation>
        <location evidence="1 11">Endoplasmic reticulum membrane</location>
        <topology evidence="1 11">Multi-pass membrane protein</topology>
    </subcellularLocation>
</comment>
<dbReference type="EMBL" id="HBIP01032976">
    <property type="protein sequence ID" value="CAE0505043.1"/>
    <property type="molecule type" value="Transcribed_RNA"/>
</dbReference>
<keyword evidence="10 11" id="KW-0472">Membrane</keyword>
<dbReference type="GO" id="GO:0005789">
    <property type="term" value="C:endoplasmic reticulum membrane"/>
    <property type="evidence" value="ECO:0007669"/>
    <property type="project" value="UniProtKB-SubCell"/>
</dbReference>
<dbReference type="EMBL" id="HBIP01032972">
    <property type="protein sequence ID" value="CAE0505040.1"/>
    <property type="molecule type" value="Transcribed_RNA"/>
</dbReference>
<proteinExistence type="inferred from homology"/>
<evidence type="ECO:0000256" key="10">
    <source>
        <dbReference type="ARBA" id="ARBA00023136"/>
    </source>
</evidence>
<dbReference type="EMBL" id="HBIP01032979">
    <property type="protein sequence ID" value="CAE0505046.1"/>
    <property type="molecule type" value="Transcribed_RNA"/>
</dbReference>
<reference evidence="13" key="1">
    <citation type="submission" date="2021-01" db="EMBL/GenBank/DDBJ databases">
        <authorList>
            <person name="Corre E."/>
            <person name="Pelletier E."/>
            <person name="Niang G."/>
            <person name="Scheremetjew M."/>
            <person name="Finn R."/>
            <person name="Kale V."/>
            <person name="Holt S."/>
            <person name="Cochrane G."/>
            <person name="Meng A."/>
            <person name="Brown T."/>
            <person name="Cohen L."/>
        </authorList>
    </citation>
    <scope>NUCLEOTIDE SEQUENCE</scope>
    <source>
        <strain evidence="13">CCMP1320</strain>
    </source>
</reference>
<dbReference type="GO" id="GO:0070973">
    <property type="term" value="P:protein localization to endoplasmic reticulum exit site"/>
    <property type="evidence" value="ECO:0007669"/>
    <property type="project" value="UniProtKB-UniRule"/>
</dbReference>
<dbReference type="GO" id="GO:0006886">
    <property type="term" value="P:intracellular protein transport"/>
    <property type="evidence" value="ECO:0007669"/>
    <property type="project" value="UniProtKB-UniRule"/>
</dbReference>
<evidence type="ECO:0000256" key="2">
    <source>
        <dbReference type="ARBA" id="ARBA00007956"/>
    </source>
</evidence>
<feature type="coiled-coil region" evidence="12">
    <location>
        <begin position="113"/>
        <end position="214"/>
    </location>
</feature>
<evidence type="ECO:0000256" key="5">
    <source>
        <dbReference type="ARBA" id="ARBA00022703"/>
    </source>
</evidence>
<organism evidence="13">
    <name type="scientific">Dunaliella tertiolecta</name>
    <name type="common">Green alga</name>
    <dbReference type="NCBI Taxonomy" id="3047"/>
    <lineage>
        <taxon>Eukaryota</taxon>
        <taxon>Viridiplantae</taxon>
        <taxon>Chlorophyta</taxon>
        <taxon>core chlorophytes</taxon>
        <taxon>Chlorophyceae</taxon>
        <taxon>CS clade</taxon>
        <taxon>Chlamydomonadales</taxon>
        <taxon>Dunaliellaceae</taxon>
        <taxon>Dunaliella</taxon>
    </lineage>
</organism>
<evidence type="ECO:0000256" key="1">
    <source>
        <dbReference type="ARBA" id="ARBA00004477"/>
    </source>
</evidence>
<protein>
    <recommendedName>
        <fullName evidence="11">Endoplasmic reticulum transmembrane protein</fullName>
    </recommendedName>
</protein>
<sequence length="242" mass="26392">MDSIFQLPLFILLCIQLILVLPLLLPLRGVALFFASLIQWSKHNAAANAVSLTLCFALTGLFSSSCWELMKVQTHQEISGMRETLVTIDTLRAQVSCALCMLNLALVFFSRALAAALCKEDKMSKNLEAMKRQTQGLQMEYARLTKAGDKGGAAGSDEVQALKAQVDKLIAQKESLQAESEKARKSQAQAEATAEALKRQAGGLNTEYDRVVEENIALNKKLAQAGVPGYLSQTDRLGKKDS</sequence>
<dbReference type="AlphaFoldDB" id="A0A6S8P6K2"/>
<evidence type="ECO:0000313" key="14">
    <source>
        <dbReference type="EMBL" id="CAE0505043.1"/>
    </source>
</evidence>
<evidence type="ECO:0000256" key="11">
    <source>
        <dbReference type="RuleBase" id="RU367026"/>
    </source>
</evidence>
<evidence type="ECO:0000313" key="13">
    <source>
        <dbReference type="EMBL" id="CAE0505040.1"/>
    </source>
</evidence>
<keyword evidence="9 12" id="KW-0175">Coiled coil</keyword>
<evidence type="ECO:0000256" key="8">
    <source>
        <dbReference type="ARBA" id="ARBA00022989"/>
    </source>
</evidence>
<keyword evidence="3 11" id="KW-0813">Transport</keyword>
<comment type="similarity">
    <text evidence="2 11">Belongs to the BCAP29/BCAP31 family.</text>
</comment>
<feature type="transmembrane region" description="Helical" evidence="11">
    <location>
        <begin position="7"/>
        <end position="25"/>
    </location>
</feature>
<keyword evidence="6 11" id="KW-0256">Endoplasmic reticulum</keyword>
<gene>
    <name evidence="13" type="ORF">DTER00134_LOCUS20113</name>
    <name evidence="14" type="ORF">DTER00134_LOCUS20116</name>
    <name evidence="15" type="ORF">DTER00134_LOCUS20119</name>
</gene>
<keyword evidence="5" id="KW-0053">Apoptosis</keyword>
<keyword evidence="4 11" id="KW-0812">Transmembrane</keyword>
<evidence type="ECO:0000313" key="15">
    <source>
        <dbReference type="EMBL" id="CAE0505046.1"/>
    </source>
</evidence>
<feature type="transmembrane region" description="Helical" evidence="11">
    <location>
        <begin position="45"/>
        <end position="70"/>
    </location>
</feature>
<accession>A0A6S8P6K2</accession>
<evidence type="ECO:0000256" key="9">
    <source>
        <dbReference type="ARBA" id="ARBA00023054"/>
    </source>
</evidence>
<evidence type="ECO:0000256" key="3">
    <source>
        <dbReference type="ARBA" id="ARBA00022448"/>
    </source>
</evidence>
<evidence type="ECO:0000256" key="4">
    <source>
        <dbReference type="ARBA" id="ARBA00022692"/>
    </source>
</evidence>